<gene>
    <name evidence="1" type="ORF">A0J61_08818</name>
</gene>
<sequence>MNNTAFRSLVQAVLSGIDTNRPLLGSSKLENCHQKDALPDVKAFIQDTQTEAQQGRSSPLKYTDPHGSRFLPLLPMYDCTPKQTQVHEQSFRKIIKSVDKEGIDTGKNLMMTLLKPAVIFF</sequence>
<reference evidence="1 2" key="1">
    <citation type="submission" date="2016-03" db="EMBL/GenBank/DDBJ databases">
        <title>Choanephora cucurbitarum.</title>
        <authorList>
            <person name="Min B."/>
            <person name="Park H."/>
            <person name="Park J.-H."/>
            <person name="Shin H.-D."/>
            <person name="Choi I.-G."/>
        </authorList>
    </citation>
    <scope>NUCLEOTIDE SEQUENCE [LARGE SCALE GENOMIC DNA]</scope>
    <source>
        <strain evidence="1 2">KUS-F28377</strain>
    </source>
</reference>
<dbReference type="EMBL" id="LUGH01000716">
    <property type="protein sequence ID" value="OBZ83131.1"/>
    <property type="molecule type" value="Genomic_DNA"/>
</dbReference>
<dbReference type="OrthoDB" id="2290289at2759"/>
<proteinExistence type="predicted"/>
<dbReference type="InParanoid" id="A0A1C7N2A5"/>
<keyword evidence="2" id="KW-1185">Reference proteome</keyword>
<evidence type="ECO:0000313" key="1">
    <source>
        <dbReference type="EMBL" id="OBZ83131.1"/>
    </source>
</evidence>
<protein>
    <submittedName>
        <fullName evidence="1">Uncharacterized protein</fullName>
    </submittedName>
</protein>
<name>A0A1C7N2A5_9FUNG</name>
<dbReference type="Proteomes" id="UP000093000">
    <property type="component" value="Unassembled WGS sequence"/>
</dbReference>
<accession>A0A1C7N2A5</accession>
<organism evidence="1 2">
    <name type="scientific">Choanephora cucurbitarum</name>
    <dbReference type="NCBI Taxonomy" id="101091"/>
    <lineage>
        <taxon>Eukaryota</taxon>
        <taxon>Fungi</taxon>
        <taxon>Fungi incertae sedis</taxon>
        <taxon>Mucoromycota</taxon>
        <taxon>Mucoromycotina</taxon>
        <taxon>Mucoromycetes</taxon>
        <taxon>Mucorales</taxon>
        <taxon>Mucorineae</taxon>
        <taxon>Choanephoraceae</taxon>
        <taxon>Choanephoroideae</taxon>
        <taxon>Choanephora</taxon>
    </lineage>
</organism>
<dbReference type="AlphaFoldDB" id="A0A1C7N2A5"/>
<evidence type="ECO:0000313" key="2">
    <source>
        <dbReference type="Proteomes" id="UP000093000"/>
    </source>
</evidence>
<comment type="caution">
    <text evidence="1">The sequence shown here is derived from an EMBL/GenBank/DDBJ whole genome shotgun (WGS) entry which is preliminary data.</text>
</comment>